<feature type="transmembrane region" description="Helical" evidence="1">
    <location>
        <begin position="151"/>
        <end position="171"/>
    </location>
</feature>
<keyword evidence="1" id="KW-1133">Transmembrane helix</keyword>
<reference evidence="2 3" key="1">
    <citation type="submission" date="2023-10" db="EMBL/GenBank/DDBJ databases">
        <title>Novel methanotroph of the genus Methylocapsa from a subarctic wetland.</title>
        <authorList>
            <person name="Belova S.E."/>
            <person name="Oshkin I.Y."/>
            <person name="Miroshnikov K."/>
            <person name="Dedysh S.N."/>
        </authorList>
    </citation>
    <scope>NUCLEOTIDE SEQUENCE [LARGE SCALE GENOMIC DNA]</scope>
    <source>
        <strain evidence="2 3">RX1</strain>
    </source>
</reference>
<dbReference type="RefSeq" id="WP_407340194.1">
    <property type="nucleotide sequence ID" value="NZ_CP136862.1"/>
</dbReference>
<proteinExistence type="predicted"/>
<protein>
    <submittedName>
        <fullName evidence="2">Uncharacterized protein</fullName>
    </submittedName>
</protein>
<feature type="transmembrane region" description="Helical" evidence="1">
    <location>
        <begin position="211"/>
        <end position="236"/>
    </location>
</feature>
<accession>A0ABZ0HUZ4</accession>
<evidence type="ECO:0000313" key="3">
    <source>
        <dbReference type="Proteomes" id="UP001626536"/>
    </source>
</evidence>
<dbReference type="EMBL" id="CP136862">
    <property type="protein sequence ID" value="WOJ90606.1"/>
    <property type="molecule type" value="Genomic_DNA"/>
</dbReference>
<gene>
    <name evidence="2" type="ORF">RZS28_04750</name>
</gene>
<evidence type="ECO:0000256" key="1">
    <source>
        <dbReference type="SAM" id="Phobius"/>
    </source>
</evidence>
<keyword evidence="1" id="KW-0812">Transmembrane</keyword>
<keyword evidence="3" id="KW-1185">Reference proteome</keyword>
<keyword evidence="1" id="KW-0472">Membrane</keyword>
<name>A0ABZ0HUZ4_9HYPH</name>
<evidence type="ECO:0000313" key="2">
    <source>
        <dbReference type="EMBL" id="WOJ90606.1"/>
    </source>
</evidence>
<organism evidence="2 3">
    <name type="scientific">Methylocapsa polymorpha</name>
    <dbReference type="NCBI Taxonomy" id="3080828"/>
    <lineage>
        <taxon>Bacteria</taxon>
        <taxon>Pseudomonadati</taxon>
        <taxon>Pseudomonadota</taxon>
        <taxon>Alphaproteobacteria</taxon>
        <taxon>Hyphomicrobiales</taxon>
        <taxon>Beijerinckiaceae</taxon>
        <taxon>Methylocapsa</taxon>
    </lineage>
</organism>
<dbReference type="Proteomes" id="UP001626536">
    <property type="component" value="Chromosome"/>
</dbReference>
<sequence length="246" mass="27484">MNDKPAENEKVENEHVLNKDHKIQILLVDADQPFPELALYMLDALPRPGDIINIAINGKLVGYTVAFVNFNPFNERSQITIGCSYTAHTTAATIGPIELKERMDQAVKSQIQIYEKAQAYSNAMMLAGYAGIFALWTFAKGALTTRTTNAVIVLVGVSLLLYVSWEIYGMIHRATAGAKFLALLDKAPNEFFQILEQQDVENRRLAGRYILAWRIIIVPTILTAYLGALMLIYNAVANIFGFTQWP</sequence>
<feature type="transmembrane region" description="Helical" evidence="1">
    <location>
        <begin position="119"/>
        <end position="139"/>
    </location>
</feature>